<dbReference type="AlphaFoldDB" id="A0A813VIZ7"/>
<evidence type="ECO:0000313" key="3">
    <source>
        <dbReference type="EMBL" id="CAF0837336.1"/>
    </source>
</evidence>
<dbReference type="PANTHER" id="PTHR14905">
    <property type="entry name" value="NG37"/>
    <property type="match status" value="1"/>
</dbReference>
<gene>
    <name evidence="3" type="ORF">XAT740_LOCUS4781</name>
</gene>
<dbReference type="PANTHER" id="PTHR14905:SF7">
    <property type="entry name" value="VON WILLEBRAND FACTOR A DOMAIN-CONTAINING PROTEIN 7"/>
    <property type="match status" value="1"/>
</dbReference>
<dbReference type="InterPro" id="IPR056862">
    <property type="entry name" value="VWA7_N"/>
</dbReference>
<dbReference type="Pfam" id="PF25107">
    <property type="entry name" value="VWA7_N"/>
    <property type="match status" value="1"/>
</dbReference>
<comment type="caution">
    <text evidence="3">The sequence shown here is derived from an EMBL/GenBank/DDBJ whole genome shotgun (WGS) entry which is preliminary data.</text>
</comment>
<reference evidence="3" key="1">
    <citation type="submission" date="2021-02" db="EMBL/GenBank/DDBJ databases">
        <authorList>
            <person name="Nowell W R."/>
        </authorList>
    </citation>
    <scope>NUCLEOTIDE SEQUENCE</scope>
</reference>
<feature type="chain" id="PRO_5033019140" description="VWA7 N-terminal domain-containing protein" evidence="1">
    <location>
        <begin position="19"/>
        <end position="418"/>
    </location>
</feature>
<evidence type="ECO:0000259" key="2">
    <source>
        <dbReference type="Pfam" id="PF25107"/>
    </source>
</evidence>
<proteinExistence type="predicted"/>
<sequence>MFRISVILFILSLAGSEGFIPHPSIRVGGQAGGSITHTEITQIAFVRTLARYLLETKALEKYEVENQEYTIDELYALTYPDWSKEKLHLQTYPLKSVLDTLLVENAMVDIDQWTKKLPAAHFDSEAFSNASRRMIKMRRIIIDDVKNGTKDLIQARQLLGQLLHTLQDFYSHSNWVELGKKTINERLGIHEDIGPVASPDQPTCTSNGCVAKKVKCSFLQKVTLNKCPLKYYECKDNIRPEILKKGLLTSGYSVNQHNEDNEPVFKPTNVEKCSHGSVLDTSSHLPAIGGINKDTIISIYSPHFDLHFEAATMAVLATERYFNDLRKDLGDDDFDRLFALHPTENEMNAASKAVARMRKFRFFTSSISSGISMGKRLVNNIRQMAKKRLNKLRWALFPNSNDLTIEDVSFRRRRSLNF</sequence>
<dbReference type="InterPro" id="IPR052577">
    <property type="entry name" value="VWA7"/>
</dbReference>
<feature type="domain" description="VWA7 N-terminal" evidence="2">
    <location>
        <begin position="93"/>
        <end position="334"/>
    </location>
</feature>
<dbReference type="EMBL" id="CAJNOR010000200">
    <property type="protein sequence ID" value="CAF0837336.1"/>
    <property type="molecule type" value="Genomic_DNA"/>
</dbReference>
<evidence type="ECO:0000256" key="1">
    <source>
        <dbReference type="SAM" id="SignalP"/>
    </source>
</evidence>
<feature type="signal peptide" evidence="1">
    <location>
        <begin position="1"/>
        <end position="18"/>
    </location>
</feature>
<organism evidence="3 4">
    <name type="scientific">Adineta ricciae</name>
    <name type="common">Rotifer</name>
    <dbReference type="NCBI Taxonomy" id="249248"/>
    <lineage>
        <taxon>Eukaryota</taxon>
        <taxon>Metazoa</taxon>
        <taxon>Spiralia</taxon>
        <taxon>Gnathifera</taxon>
        <taxon>Rotifera</taxon>
        <taxon>Eurotatoria</taxon>
        <taxon>Bdelloidea</taxon>
        <taxon>Adinetida</taxon>
        <taxon>Adinetidae</taxon>
        <taxon>Adineta</taxon>
    </lineage>
</organism>
<evidence type="ECO:0000313" key="4">
    <source>
        <dbReference type="Proteomes" id="UP000663828"/>
    </source>
</evidence>
<keyword evidence="1" id="KW-0732">Signal</keyword>
<dbReference type="Proteomes" id="UP000663828">
    <property type="component" value="Unassembled WGS sequence"/>
</dbReference>
<protein>
    <recommendedName>
        <fullName evidence="2">VWA7 N-terminal domain-containing protein</fullName>
    </recommendedName>
</protein>
<keyword evidence="4" id="KW-1185">Reference proteome</keyword>
<name>A0A813VIZ7_ADIRI</name>
<accession>A0A813VIZ7</accession>